<accession>A0A7V8RV75</accession>
<evidence type="ECO:0000313" key="5">
    <source>
        <dbReference type="Proteomes" id="UP000037962"/>
    </source>
</evidence>
<evidence type="ECO:0000259" key="1">
    <source>
        <dbReference type="Pfam" id="PF14594"/>
    </source>
</evidence>
<feature type="domain" description="Gp28/Gp37-like" evidence="1">
    <location>
        <begin position="46"/>
        <end position="549"/>
    </location>
</feature>
<dbReference type="Proteomes" id="UP000037962">
    <property type="component" value="Unassembled WGS sequence"/>
</dbReference>
<dbReference type="EMBL" id="LJFO01000013">
    <property type="protein sequence ID" value="KPG06428.1"/>
    <property type="molecule type" value="Genomic_DNA"/>
</dbReference>
<evidence type="ECO:0000313" key="3">
    <source>
        <dbReference type="EMBL" id="KPG34935.1"/>
    </source>
</evidence>
<gene>
    <name evidence="2" type="ORF">AN908_21635</name>
    <name evidence="3" type="ORF">AN912_09665</name>
</gene>
<dbReference type="InterPro" id="IPR029432">
    <property type="entry name" value="Gp28/Gp37-like_dom"/>
</dbReference>
<dbReference type="AlphaFoldDB" id="A0A7V8RV75"/>
<dbReference type="Proteomes" id="UP000037843">
    <property type="component" value="Unassembled WGS sequence"/>
</dbReference>
<protein>
    <recommendedName>
        <fullName evidence="1">Gp28/Gp37-like domain-containing protein</fullName>
    </recommendedName>
</protein>
<dbReference type="Pfam" id="PF14594">
    <property type="entry name" value="Sipho_Gp37"/>
    <property type="match status" value="1"/>
</dbReference>
<evidence type="ECO:0000313" key="2">
    <source>
        <dbReference type="EMBL" id="KPG06428.1"/>
    </source>
</evidence>
<comment type="caution">
    <text evidence="2">The sequence shown here is derived from an EMBL/GenBank/DDBJ whole genome shotgun (WGS) entry which is preliminary data.</text>
</comment>
<reference evidence="4 5" key="1">
    <citation type="submission" date="2015-09" db="EMBL/GenBank/DDBJ databases">
        <title>Genome Sequences of Mycobacterium immunogenum Isolates, Recuperated from a Chloraminated Drinking Water Distribution System Simulator Subjected to Episodes of Nitrification.</title>
        <authorList>
            <person name="Gomez-Alvarez V."/>
            <person name="Revetta R.P."/>
        </authorList>
    </citation>
    <scope>NUCLEOTIDE SEQUENCE [LARGE SCALE GENOMIC DNA]</scope>
    <source>
        <strain evidence="2 4">H008</strain>
        <strain evidence="3 5">H076</strain>
    </source>
</reference>
<proteinExistence type="predicted"/>
<dbReference type="EMBL" id="LJFS01000009">
    <property type="protein sequence ID" value="KPG34935.1"/>
    <property type="molecule type" value="Genomic_DNA"/>
</dbReference>
<keyword evidence="5" id="KW-1185">Reference proteome</keyword>
<organism evidence="2 4">
    <name type="scientific">Mycobacteroides immunogenum</name>
    <dbReference type="NCBI Taxonomy" id="83262"/>
    <lineage>
        <taxon>Bacteria</taxon>
        <taxon>Bacillati</taxon>
        <taxon>Actinomycetota</taxon>
        <taxon>Actinomycetes</taxon>
        <taxon>Mycobacteriales</taxon>
        <taxon>Mycobacteriaceae</taxon>
        <taxon>Mycobacteroides</taxon>
    </lineage>
</organism>
<evidence type="ECO:0000313" key="4">
    <source>
        <dbReference type="Proteomes" id="UP000037843"/>
    </source>
</evidence>
<sequence length="582" mass="63818">MGGNLQSALIGALAAPLPASDPMAAYRYLSGRRDIIAGAGKQRPLIRLQDKNLEHLAVIGSEVSCSMEEVATESGSATVVLRGGDYLADFVRKAVRLDEDLHLSIDPIPSKPSWKTRWGGKITRINAKRNSSGIHTVELQATSNREHLKTLLVGATPVSPPEFQPLKMWFLPGNTRTICAATLAINLARLFSQPLSFITNILNPAGWFQGGISNIDPLSWPLQVQFVNPLLDQSRTSMLMGSWTDFHSATAELLRDAGVIARAYTFFTEDEENPHPELEALAGGVADLARPHRNCVVFAFEDKSGYEGPTGTAIDGVINLFASTADDLITETVFPIDTDDDGEVDPLFRRILGVAPKKPWAIFWESQHSGIVDSGYYQHKGPVLTAMTGGHSPRIVNELQTFGIRYGLAKLSEVIPLPGTATQAPGSNGLENLYQGQFDDMLFAHMRFTDPKRRAMTGDLAYQELYERGTAYVASALLVLRQLNWKRRAYRSFKTSIRNGAPYVINEDILLGDRVGFEQDGILYVDQVFAIKYEYDRSRPVTYSVSVGDDRKEDDPLSQGLRALQGVASMVSMALGNGSVLG</sequence>
<name>A0A7V8RV75_9MYCO</name>